<dbReference type="Proteomes" id="UP000179241">
    <property type="component" value="Unassembled WGS sequence"/>
</dbReference>
<name>A0A1F8CKK4_9BACT</name>
<feature type="transmembrane region" description="Helical" evidence="1">
    <location>
        <begin position="16"/>
        <end position="34"/>
    </location>
</feature>
<keyword evidence="1" id="KW-1133">Transmembrane helix</keyword>
<dbReference type="AlphaFoldDB" id="A0A1F8CKK4"/>
<keyword evidence="1" id="KW-0812">Transmembrane</keyword>
<sequence length="87" mass="10220">MPDISGFYSWIESNPLYFSIFLLWVLVWKGVALWKSARKGSVLWFVILMTVNTVSILEILYVLVLHKIDTSKQEAWVKSKLKFLKKK</sequence>
<keyword evidence="1" id="KW-0472">Membrane</keyword>
<dbReference type="EMBL" id="MGHU01000044">
    <property type="protein sequence ID" value="OGM76774.1"/>
    <property type="molecule type" value="Genomic_DNA"/>
</dbReference>
<dbReference type="Pfam" id="PF18893">
    <property type="entry name" value="DUF5652"/>
    <property type="match status" value="1"/>
</dbReference>
<feature type="domain" description="DUF5652" evidence="2">
    <location>
        <begin position="15"/>
        <end position="69"/>
    </location>
</feature>
<organism evidence="3 4">
    <name type="scientific">Candidatus Woesebacteria bacterium RIFOXYA1_FULL_43_9</name>
    <dbReference type="NCBI Taxonomy" id="1802534"/>
    <lineage>
        <taxon>Bacteria</taxon>
        <taxon>Candidatus Woeseibacteriota</taxon>
    </lineage>
</organism>
<proteinExistence type="predicted"/>
<evidence type="ECO:0000259" key="2">
    <source>
        <dbReference type="Pfam" id="PF18893"/>
    </source>
</evidence>
<gene>
    <name evidence="3" type="ORF">A2188_02155</name>
</gene>
<evidence type="ECO:0000313" key="3">
    <source>
        <dbReference type="EMBL" id="OGM76774.1"/>
    </source>
</evidence>
<accession>A0A1F8CKK4</accession>
<reference evidence="3 4" key="1">
    <citation type="journal article" date="2016" name="Nat. Commun.">
        <title>Thousands of microbial genomes shed light on interconnected biogeochemical processes in an aquifer system.</title>
        <authorList>
            <person name="Anantharaman K."/>
            <person name="Brown C.T."/>
            <person name="Hug L.A."/>
            <person name="Sharon I."/>
            <person name="Castelle C.J."/>
            <person name="Probst A.J."/>
            <person name="Thomas B.C."/>
            <person name="Singh A."/>
            <person name="Wilkins M.J."/>
            <person name="Karaoz U."/>
            <person name="Brodie E.L."/>
            <person name="Williams K.H."/>
            <person name="Hubbard S.S."/>
            <person name="Banfield J.F."/>
        </authorList>
    </citation>
    <scope>NUCLEOTIDE SEQUENCE [LARGE SCALE GENOMIC DNA]</scope>
</reference>
<protein>
    <recommendedName>
        <fullName evidence="2">DUF5652 domain-containing protein</fullName>
    </recommendedName>
</protein>
<evidence type="ECO:0000256" key="1">
    <source>
        <dbReference type="SAM" id="Phobius"/>
    </source>
</evidence>
<feature type="transmembrane region" description="Helical" evidence="1">
    <location>
        <begin position="41"/>
        <end position="64"/>
    </location>
</feature>
<evidence type="ECO:0000313" key="4">
    <source>
        <dbReference type="Proteomes" id="UP000179241"/>
    </source>
</evidence>
<comment type="caution">
    <text evidence="3">The sequence shown here is derived from an EMBL/GenBank/DDBJ whole genome shotgun (WGS) entry which is preliminary data.</text>
</comment>
<dbReference type="InterPro" id="IPR043712">
    <property type="entry name" value="DUF5652"/>
</dbReference>